<proteinExistence type="predicted"/>
<evidence type="ECO:0000259" key="2">
    <source>
        <dbReference type="PROSITE" id="PS00036"/>
    </source>
</evidence>
<dbReference type="Gene3D" id="1.20.5.170">
    <property type="match status" value="1"/>
</dbReference>
<accession>A0A9P3PDU0</accession>
<dbReference type="PANTHER" id="PTHR38116:SF9">
    <property type="entry name" value="BZIP DOMAIN-CONTAINING PROTEIN"/>
    <property type="match status" value="1"/>
</dbReference>
<dbReference type="Proteomes" id="UP001063166">
    <property type="component" value="Unassembled WGS sequence"/>
</dbReference>
<dbReference type="PANTHER" id="PTHR38116">
    <property type="entry name" value="CHROMOSOME 7, WHOLE GENOME SHOTGUN SEQUENCE"/>
    <property type="match status" value="1"/>
</dbReference>
<feature type="region of interest" description="Disordered" evidence="1">
    <location>
        <begin position="1"/>
        <end position="52"/>
    </location>
</feature>
<dbReference type="SUPFAM" id="SSF57959">
    <property type="entry name" value="Leucine zipper domain"/>
    <property type="match status" value="1"/>
</dbReference>
<comment type="caution">
    <text evidence="3">The sequence shown here is derived from an EMBL/GenBank/DDBJ whole genome shotgun (WGS) entry which is preliminary data.</text>
</comment>
<evidence type="ECO:0000256" key="1">
    <source>
        <dbReference type="SAM" id="MobiDB-lite"/>
    </source>
</evidence>
<keyword evidence="4" id="KW-1185">Reference proteome</keyword>
<dbReference type="AlphaFoldDB" id="A0A9P3PDU0"/>
<evidence type="ECO:0000313" key="3">
    <source>
        <dbReference type="EMBL" id="GLB33631.1"/>
    </source>
</evidence>
<feature type="domain" description="BZIP" evidence="2">
    <location>
        <begin position="46"/>
        <end position="60"/>
    </location>
</feature>
<feature type="compositionally biased region" description="Basic and acidic residues" evidence="1">
    <location>
        <begin position="1"/>
        <end position="12"/>
    </location>
</feature>
<feature type="compositionally biased region" description="Polar residues" evidence="1">
    <location>
        <begin position="273"/>
        <end position="293"/>
    </location>
</feature>
<reference evidence="3" key="1">
    <citation type="submission" date="2022-07" db="EMBL/GenBank/DDBJ databases">
        <title>The genome of Lyophyllum shimeji provides insight into the initial evolution of ectomycorrhizal fungal genome.</title>
        <authorList>
            <person name="Kobayashi Y."/>
            <person name="Shibata T."/>
            <person name="Hirakawa H."/>
            <person name="Shigenobu S."/>
            <person name="Nishiyama T."/>
            <person name="Yamada A."/>
            <person name="Hasebe M."/>
            <person name="Kawaguchi M."/>
        </authorList>
    </citation>
    <scope>NUCLEOTIDE SEQUENCE</scope>
    <source>
        <strain evidence="3">AT787</strain>
    </source>
</reference>
<gene>
    <name evidence="3" type="ORF">LshimejAT787_0105150</name>
</gene>
<name>A0A9P3PDU0_LYOSH</name>
<dbReference type="InterPro" id="IPR021833">
    <property type="entry name" value="DUF3425"/>
</dbReference>
<feature type="region of interest" description="Disordered" evidence="1">
    <location>
        <begin position="153"/>
        <end position="182"/>
    </location>
</feature>
<dbReference type="GO" id="GO:0003700">
    <property type="term" value="F:DNA-binding transcription factor activity"/>
    <property type="evidence" value="ECO:0007669"/>
    <property type="project" value="InterPro"/>
</dbReference>
<dbReference type="InterPro" id="IPR004827">
    <property type="entry name" value="bZIP"/>
</dbReference>
<dbReference type="Pfam" id="PF11905">
    <property type="entry name" value="DUF3425"/>
    <property type="match status" value="1"/>
</dbReference>
<organism evidence="3 4">
    <name type="scientific">Lyophyllum shimeji</name>
    <name type="common">Hon-shimeji</name>
    <name type="synonym">Tricholoma shimeji</name>
    <dbReference type="NCBI Taxonomy" id="47721"/>
    <lineage>
        <taxon>Eukaryota</taxon>
        <taxon>Fungi</taxon>
        <taxon>Dikarya</taxon>
        <taxon>Basidiomycota</taxon>
        <taxon>Agaricomycotina</taxon>
        <taxon>Agaricomycetes</taxon>
        <taxon>Agaricomycetidae</taxon>
        <taxon>Agaricales</taxon>
        <taxon>Tricholomatineae</taxon>
        <taxon>Lyophyllaceae</taxon>
        <taxon>Lyophyllum</taxon>
    </lineage>
</organism>
<evidence type="ECO:0000313" key="4">
    <source>
        <dbReference type="Proteomes" id="UP001063166"/>
    </source>
</evidence>
<dbReference type="Pfam" id="PF00170">
    <property type="entry name" value="bZIP_1"/>
    <property type="match status" value="1"/>
</dbReference>
<dbReference type="PROSITE" id="PS00036">
    <property type="entry name" value="BZIP_BASIC"/>
    <property type="match status" value="1"/>
</dbReference>
<dbReference type="OrthoDB" id="2245989at2759"/>
<dbReference type="SMART" id="SM00338">
    <property type="entry name" value="BRLZ"/>
    <property type="match status" value="1"/>
</dbReference>
<dbReference type="EMBL" id="BRPK01000001">
    <property type="protein sequence ID" value="GLB33631.1"/>
    <property type="molecule type" value="Genomic_DNA"/>
</dbReference>
<dbReference type="CDD" id="cd14688">
    <property type="entry name" value="bZIP_YAP"/>
    <property type="match status" value="1"/>
</dbReference>
<feature type="region of interest" description="Disordered" evidence="1">
    <location>
        <begin position="272"/>
        <end position="304"/>
    </location>
</feature>
<dbReference type="InterPro" id="IPR046347">
    <property type="entry name" value="bZIP_sf"/>
</dbReference>
<protein>
    <recommendedName>
        <fullName evidence="2">BZIP domain-containing protein</fullName>
    </recommendedName>
</protein>
<sequence>MRADKEPRERSVSENLDSELESHNGEGTNHPGKPGRKKNPNSQAARRDQNRIAQREFRLRKQQRIRDLEARVEILSGGQDEALGEMRNMLRDLMAENQTLRGLLRSLAGFIGEGAGGLLPKLGWDMADFTQFINRSETDTAWEGYQARKKAAEAAGLKRPAEEDASGSRAKKARSGETETERHQNGFNLLMPMGAAPLSANCVIPGGSRPHEGNGGILSDLMRGSGESSMYMQQGSPASGTYAGAPVGNYQPSYMSGVNLNMESPLAPIHFNPPNTANVAAPQPLSNQQQARQGSLEPLDDDDEPNKVEAYKLIHYHLDNYKRNNQYCLPASLRPTIVQRTIPHESVIDGILHAELRDRMILLRNRYDLVECLIDFKRSVTIHGDDVLAHTNWEIGEKFLRQYGFLIDKATLAIANRWRRERGEPELRLTDIGSSESTPPA</sequence>